<dbReference type="AlphaFoldDB" id="A0A553QQD2"/>
<evidence type="ECO:0000313" key="2">
    <source>
        <dbReference type="Proteomes" id="UP000316079"/>
    </source>
</evidence>
<organism evidence="1 2">
    <name type="scientific">Danionella cerebrum</name>
    <dbReference type="NCBI Taxonomy" id="2873325"/>
    <lineage>
        <taxon>Eukaryota</taxon>
        <taxon>Metazoa</taxon>
        <taxon>Chordata</taxon>
        <taxon>Craniata</taxon>
        <taxon>Vertebrata</taxon>
        <taxon>Euteleostomi</taxon>
        <taxon>Actinopterygii</taxon>
        <taxon>Neopterygii</taxon>
        <taxon>Teleostei</taxon>
        <taxon>Ostariophysi</taxon>
        <taxon>Cypriniformes</taxon>
        <taxon>Danionidae</taxon>
        <taxon>Danioninae</taxon>
        <taxon>Danionella</taxon>
    </lineage>
</organism>
<dbReference type="Proteomes" id="UP000316079">
    <property type="component" value="Unassembled WGS sequence"/>
</dbReference>
<protein>
    <submittedName>
        <fullName evidence="1">Uncharacterized protein</fullName>
    </submittedName>
</protein>
<comment type="caution">
    <text evidence="1">The sequence shown here is derived from an EMBL/GenBank/DDBJ whole genome shotgun (WGS) entry which is preliminary data.</text>
</comment>
<accession>A0A553QQD2</accession>
<keyword evidence="2" id="KW-1185">Reference proteome</keyword>
<name>A0A553QQD2_9TELE</name>
<gene>
    <name evidence="1" type="ORF">DNTS_013508</name>
</gene>
<reference evidence="1 2" key="1">
    <citation type="journal article" date="2019" name="Sci. Data">
        <title>Hybrid genome assembly and annotation of Danionella translucida.</title>
        <authorList>
            <person name="Kadobianskyi M."/>
            <person name="Schulze L."/>
            <person name="Schuelke M."/>
            <person name="Judkewitz B."/>
        </authorList>
    </citation>
    <scope>NUCLEOTIDE SEQUENCE [LARGE SCALE GENOMIC DNA]</scope>
    <source>
        <strain evidence="1 2">Bolton</strain>
    </source>
</reference>
<evidence type="ECO:0000313" key="1">
    <source>
        <dbReference type="EMBL" id="TRY92189.1"/>
    </source>
</evidence>
<proteinExistence type="predicted"/>
<sequence length="90" mass="10746">MFNKESKDIRFRRTSTPDFVCTFINMRLPLFTHLLVALSVISLSMPDSNNISSTTARTARLHYFGNHYRTNKYHTRNHTRNHHNYHHPFN</sequence>
<dbReference type="EMBL" id="SRMA01025662">
    <property type="protein sequence ID" value="TRY92189.1"/>
    <property type="molecule type" value="Genomic_DNA"/>
</dbReference>
<feature type="non-terminal residue" evidence="1">
    <location>
        <position position="90"/>
    </location>
</feature>